<proteinExistence type="inferred from homology"/>
<name>A0A1Q9C990_SYMMI</name>
<dbReference type="InterPro" id="IPR008218">
    <property type="entry name" value="ATPase_V1-cplx_f_g_su"/>
</dbReference>
<dbReference type="GO" id="GO:0033180">
    <property type="term" value="C:proton-transporting V-type ATPase, V1 domain"/>
    <property type="evidence" value="ECO:0007669"/>
    <property type="project" value="InterPro"/>
</dbReference>
<organism evidence="6 7">
    <name type="scientific">Symbiodinium microadriaticum</name>
    <name type="common">Dinoflagellate</name>
    <name type="synonym">Zooxanthella microadriatica</name>
    <dbReference type="NCBI Taxonomy" id="2951"/>
    <lineage>
        <taxon>Eukaryota</taxon>
        <taxon>Sar</taxon>
        <taxon>Alveolata</taxon>
        <taxon>Dinophyceae</taxon>
        <taxon>Suessiales</taxon>
        <taxon>Symbiodiniaceae</taxon>
        <taxon>Symbiodinium</taxon>
    </lineage>
</organism>
<accession>A0A1Q9C990</accession>
<evidence type="ECO:0000256" key="1">
    <source>
        <dbReference type="ARBA" id="ARBA00010148"/>
    </source>
</evidence>
<dbReference type="NCBIfam" id="TIGR01101">
    <property type="entry name" value="V_ATP_synt_F"/>
    <property type="match status" value="1"/>
</dbReference>
<dbReference type="PANTHER" id="PTHR13861">
    <property type="entry name" value="VACUOLAR ATP SYNTHASE SUBUNIT F"/>
    <property type="match status" value="1"/>
</dbReference>
<comment type="caution">
    <text evidence="6">The sequence shown here is derived from an EMBL/GenBank/DDBJ whole genome shotgun (WGS) entry which is preliminary data.</text>
</comment>
<dbReference type="GO" id="GO:0046961">
    <property type="term" value="F:proton-transporting ATPase activity, rotational mechanism"/>
    <property type="evidence" value="ECO:0007669"/>
    <property type="project" value="InterPro"/>
</dbReference>
<dbReference type="OMA" id="IIICQHI"/>
<evidence type="ECO:0000256" key="4">
    <source>
        <dbReference type="ARBA" id="ARBA00023065"/>
    </source>
</evidence>
<dbReference type="OrthoDB" id="10261947at2759"/>
<comment type="function">
    <text evidence="5">Subunit of the V1 complex of vacuolar(H+)-ATPase (V-ATPase), a multisubunit enzyme composed of a peripheral complex (V1) that hydrolyzes ATP and a membrane integral complex (V0) that translocates protons. V-ATPase is responsible for acidifying and maintaining the pH of intracellular compartments.</text>
</comment>
<dbReference type="AlphaFoldDB" id="A0A1Q9C990"/>
<keyword evidence="7" id="KW-1185">Reference proteome</keyword>
<evidence type="ECO:0000313" key="7">
    <source>
        <dbReference type="Proteomes" id="UP000186817"/>
    </source>
</evidence>
<gene>
    <name evidence="6" type="primary">vatF</name>
    <name evidence="6" type="ORF">AK812_SmicGene40194</name>
</gene>
<keyword evidence="3 5" id="KW-0375">Hydrogen ion transport</keyword>
<keyword evidence="2 5" id="KW-0813">Transport</keyword>
<comment type="subunit">
    <text evidence="5">V-ATPase is a heteromultimeric enzyme made up of two complexes: the ATP-hydrolytic V1 complex and the proton translocation V0 complex.</text>
</comment>
<evidence type="ECO:0000313" key="6">
    <source>
        <dbReference type="EMBL" id="OLP79512.1"/>
    </source>
</evidence>
<dbReference type="Gene3D" id="3.40.50.10580">
    <property type="entry name" value="ATPase, V1 complex, subunit F"/>
    <property type="match status" value="1"/>
</dbReference>
<keyword evidence="4 5" id="KW-0406">Ion transport</keyword>
<dbReference type="EMBL" id="LSRX01001475">
    <property type="protein sequence ID" value="OLP79512.1"/>
    <property type="molecule type" value="Genomic_DNA"/>
</dbReference>
<evidence type="ECO:0000256" key="2">
    <source>
        <dbReference type="ARBA" id="ARBA00022448"/>
    </source>
</evidence>
<dbReference type="Proteomes" id="UP000186817">
    <property type="component" value="Unassembled WGS sequence"/>
</dbReference>
<comment type="similarity">
    <text evidence="1 5">Belongs to the V-ATPase F subunit family.</text>
</comment>
<sequence length="143" mass="15724">MFCCHIRSADMVKTKVVTQNDMKIGLIGDEDTVTGMLLAGVGHVDGQGKKNFLVVDSKVHIKDIEDHFNDLTTRKDISMILITQDSAELIRRAVDEFANSGQMVPTVLEIPSKDTPYDARKDGVMQRVAFFLPSAMAALGVEV</sequence>
<dbReference type="SUPFAM" id="SSF159468">
    <property type="entry name" value="AtpF-like"/>
    <property type="match status" value="1"/>
</dbReference>
<protein>
    <recommendedName>
        <fullName evidence="5">V-type proton ATPase subunit F</fullName>
    </recommendedName>
</protein>
<dbReference type="InterPro" id="IPR005772">
    <property type="entry name" value="ATPase_V1-cplx_fsu_euk"/>
</dbReference>
<dbReference type="PIRSF" id="PIRSF015945">
    <property type="entry name" value="ATPase_V1_F_euk"/>
    <property type="match status" value="1"/>
</dbReference>
<dbReference type="Pfam" id="PF01990">
    <property type="entry name" value="ATP-synt_F"/>
    <property type="match status" value="1"/>
</dbReference>
<evidence type="ECO:0000256" key="3">
    <source>
        <dbReference type="ARBA" id="ARBA00022781"/>
    </source>
</evidence>
<reference evidence="6 7" key="1">
    <citation type="submission" date="2016-02" db="EMBL/GenBank/DDBJ databases">
        <title>Genome analysis of coral dinoflagellate symbionts highlights evolutionary adaptations to a symbiotic lifestyle.</title>
        <authorList>
            <person name="Aranda M."/>
            <person name="Li Y."/>
            <person name="Liew Y.J."/>
            <person name="Baumgarten S."/>
            <person name="Simakov O."/>
            <person name="Wilson M."/>
            <person name="Piel J."/>
            <person name="Ashoor H."/>
            <person name="Bougouffa S."/>
            <person name="Bajic V.B."/>
            <person name="Ryu T."/>
            <person name="Ravasi T."/>
            <person name="Bayer T."/>
            <person name="Micklem G."/>
            <person name="Kim H."/>
            <person name="Bhak J."/>
            <person name="Lajeunesse T.C."/>
            <person name="Voolstra C.R."/>
        </authorList>
    </citation>
    <scope>NUCLEOTIDE SEQUENCE [LARGE SCALE GENOMIC DNA]</scope>
    <source>
        <strain evidence="6 7">CCMP2467</strain>
    </source>
</reference>
<dbReference type="PANTHER" id="PTHR13861:SF2">
    <property type="entry name" value="V-TYPE PROTON ATPASE SUBUNIT F"/>
    <property type="match status" value="1"/>
</dbReference>
<dbReference type="InterPro" id="IPR036906">
    <property type="entry name" value="ATPase_V1_fsu_sf"/>
</dbReference>
<evidence type="ECO:0000256" key="5">
    <source>
        <dbReference type="PIRNR" id="PIRNR015945"/>
    </source>
</evidence>